<organism evidence="1">
    <name type="scientific">Absidia glauca</name>
    <name type="common">Pin mould</name>
    <dbReference type="NCBI Taxonomy" id="4829"/>
    <lineage>
        <taxon>Eukaryota</taxon>
        <taxon>Fungi</taxon>
        <taxon>Fungi incertae sedis</taxon>
        <taxon>Mucoromycota</taxon>
        <taxon>Mucoromycotina</taxon>
        <taxon>Mucoromycetes</taxon>
        <taxon>Mucorales</taxon>
        <taxon>Cunninghamellaceae</taxon>
        <taxon>Absidia</taxon>
    </lineage>
</organism>
<dbReference type="EMBL" id="LT552071">
    <property type="protein sequence ID" value="SAL98366.1"/>
    <property type="molecule type" value="Genomic_DNA"/>
</dbReference>
<dbReference type="AlphaFoldDB" id="A0A168ME49"/>
<keyword evidence="2" id="KW-1185">Reference proteome</keyword>
<dbReference type="OrthoDB" id="2288581at2759"/>
<dbReference type="Proteomes" id="UP000078561">
    <property type="component" value="Unassembled WGS sequence"/>
</dbReference>
<reference evidence="1" key="1">
    <citation type="submission" date="2016-04" db="EMBL/GenBank/DDBJ databases">
        <authorList>
            <person name="Evans L.H."/>
            <person name="Alamgir A."/>
            <person name="Owens N."/>
            <person name="Weber N.D."/>
            <person name="Virtaneva K."/>
            <person name="Barbian K."/>
            <person name="Babar A."/>
            <person name="Rosenke K."/>
        </authorList>
    </citation>
    <scope>NUCLEOTIDE SEQUENCE [LARGE SCALE GENOMIC DNA]</scope>
    <source>
        <strain evidence="1">CBS 101.48</strain>
    </source>
</reference>
<evidence type="ECO:0000313" key="2">
    <source>
        <dbReference type="Proteomes" id="UP000078561"/>
    </source>
</evidence>
<sequence length="240" mass="26122">MSNNQEASPSAVLPSTEALNKRKEVVQTMYQAQDGVDYPLVSDASLLNNLSTEELAKSYIALWSQYNKDAAKCKFEIFQLNCRLYDLCCRANVLNASYLKYLNCPPKKISKLPFHAWIYHKASSGKKVLPIVDGLPGPAHTGKKSILKSFPVDETNRTRALDLVSTYGLGLLASEESLVLGTLEDITSSDFTKLETSLNAVKDDLTSAFKTTNIDDAFKSTGVKELANSGASKATPSNGA</sequence>
<gene>
    <name evidence="1" type="primary">ABSGL_03895.1 scaffold 4693</name>
</gene>
<name>A0A168ME49_ABSGL</name>
<proteinExistence type="predicted"/>
<accession>A0A168ME49</accession>
<evidence type="ECO:0000313" key="1">
    <source>
        <dbReference type="EMBL" id="SAL98366.1"/>
    </source>
</evidence>
<protein>
    <submittedName>
        <fullName evidence="1">Uncharacterized protein</fullName>
    </submittedName>
</protein>
<dbReference type="InParanoid" id="A0A168ME49"/>